<dbReference type="PANTHER" id="PTHR40446:SF2">
    <property type="entry name" value="N-ACETYLGLUCOSAMINE-1-PHOSPHODIESTER ALPHA-N-ACETYLGLUCOSAMINIDASE"/>
    <property type="match status" value="1"/>
</dbReference>
<comment type="caution">
    <text evidence="5">The sequence shown here is derived from an EMBL/GenBank/DDBJ whole genome shotgun (WGS) entry which is preliminary data.</text>
</comment>
<feature type="domain" description="Phosphodiester glycosidase" evidence="4">
    <location>
        <begin position="239"/>
        <end position="416"/>
    </location>
</feature>
<dbReference type="PANTHER" id="PTHR40446">
    <property type="entry name" value="N-ACETYLGLUCOSAMINE-1-PHOSPHODIESTER ALPHA-N-ACETYLGLUCOSAMINIDASE"/>
    <property type="match status" value="1"/>
</dbReference>
<organism evidence="5 6">
    <name type="scientific">Streptomyces taklimakanensis</name>
    <dbReference type="NCBI Taxonomy" id="2569853"/>
    <lineage>
        <taxon>Bacteria</taxon>
        <taxon>Bacillati</taxon>
        <taxon>Actinomycetota</taxon>
        <taxon>Actinomycetes</taxon>
        <taxon>Kitasatosporales</taxon>
        <taxon>Streptomycetaceae</taxon>
        <taxon>Streptomyces</taxon>
    </lineage>
</organism>
<evidence type="ECO:0000256" key="1">
    <source>
        <dbReference type="SAM" id="MobiDB-lite"/>
    </source>
</evidence>
<accession>A0A6G2B8G1</accession>
<evidence type="ECO:0000313" key="6">
    <source>
        <dbReference type="Proteomes" id="UP000473014"/>
    </source>
</evidence>
<protein>
    <submittedName>
        <fullName evidence="5">Multidrug transporter</fullName>
    </submittedName>
</protein>
<dbReference type="OrthoDB" id="9809781at2"/>
<name>A0A6G2B8G1_9ACTN</name>
<dbReference type="RefSeq" id="WP_155070164.1">
    <property type="nucleotide sequence ID" value="NZ_WIXO01000001.1"/>
</dbReference>
<dbReference type="EMBL" id="WIXO01000001">
    <property type="protein sequence ID" value="MTE18551.1"/>
    <property type="molecule type" value="Genomic_DNA"/>
</dbReference>
<keyword evidence="6" id="KW-1185">Reference proteome</keyword>
<feature type="domain" description="Calcineurin-like phosphoesterase" evidence="3">
    <location>
        <begin position="800"/>
        <end position="965"/>
    </location>
</feature>
<dbReference type="InterPro" id="IPR029052">
    <property type="entry name" value="Metallo-depent_PP-like"/>
</dbReference>
<dbReference type="GO" id="GO:0016787">
    <property type="term" value="F:hydrolase activity"/>
    <property type="evidence" value="ECO:0007669"/>
    <property type="project" value="InterPro"/>
</dbReference>
<keyword evidence="2" id="KW-0732">Signal</keyword>
<sequence>MSVSRGSHSRRVRQWVVVCAAAVSALVLGPALPSATAVPSTAVPPSLSLRAADTRTAAVADEGLEISRTTRPVAPGTTLTSFDRLEPDKWLRADALSVDLDGGAGVDYLSSGGVSDRATVSELAAEHDPGPGRRTVAAFNADFFDINRTGAPLGPGIDDGEVTHSPAPGVTEAVGFGPDGAGRILDLYFEGTLALPDGPVPLAAYNAANVPAGGIGAYNARWGKADRALTVGGAEEVTEVTVSSGRVVSVSDTPGSGPIPEGTTVLIGRDAGAGALAGLSPGTAVSWEYELRTEDGGTAPDTAVGGRGVLVVDGEPQNWDGRPNNTAAPRTAVGFSRDGTTLHVLTVDGRQAASGGVTLTELAEMMDDLGAHNALNLDGGGSSTLVVREPGSDTLRVENSPSDGSEREVPNGLAVTAPDGSGRLEGFRVETAADPARTPSADNVPGGHPERVFPGLTRALTAAGHDETYGPADGAARWHSTRPEIGRVDGDGVFHARRTGRTEAVARLGRARGSLELTVLGPLERIEPTRERVGLAGPDDTGSFGFVGFDADGHSAPVDPSDVTLDYDRSLFRVAPDPTGGDFTVSAADGTGSVSGLVRATVRGAGGGEDATAVLAVTVGLRDLPVADFEDAGEWTFSAARASGSLAAVPEGRDGAGLRMTYDFTRSTATRAAYANPPRQIEVPGRPQSFALWLKGDGHGAWPSLHLTDAAGTAQVLRGPYVTWTGWRQVVFEVPEGVAHPLRVRRFYLAETRAAEQYDGAVVLDGLTARVPPDVALPDTVEHRDPLISTAADTAGRDWRFAVVSDAQFVARDPDSPLVRQARRTLREVRAARPDFVVVNGDWVDEGSPQDLAFARRMLEEELGDEVPWYYVPGNHEVMGGSIDAFRAEFGETHRVFDHKGTRFITLDTSSLTLRGGGWEQIRLVRERLDAAARDRGIGSVVVLAHVPPRDPTPQQGSRLTDRYEADLLEDWLGDFRHRTGKGAAFIGSHVGVFHASRVAGVPYLVNGNAGKAPAAPADEGGFSGWSLVGVDREARDAGRDWISVQTRAHVDGLSLDAPETVEAGGAPGEVSAAVVQGSGASARTVPVGRPLSADWSGSRGLCTGEAKRARGHCVAVLDSEAGTLTGLRPGTVEVAVTVSGERRRARVTVVR</sequence>
<dbReference type="Gene3D" id="3.60.21.10">
    <property type="match status" value="1"/>
</dbReference>
<feature type="region of interest" description="Disordered" evidence="1">
    <location>
        <begin position="392"/>
        <end position="423"/>
    </location>
</feature>
<dbReference type="Proteomes" id="UP000473014">
    <property type="component" value="Unassembled WGS sequence"/>
</dbReference>
<evidence type="ECO:0000313" key="5">
    <source>
        <dbReference type="EMBL" id="MTE18551.1"/>
    </source>
</evidence>
<feature type="signal peptide" evidence="2">
    <location>
        <begin position="1"/>
        <end position="37"/>
    </location>
</feature>
<dbReference type="InterPro" id="IPR004843">
    <property type="entry name" value="Calcineurin-like_PHP"/>
</dbReference>
<dbReference type="SUPFAM" id="SSF56300">
    <property type="entry name" value="Metallo-dependent phosphatases"/>
    <property type="match status" value="1"/>
</dbReference>
<dbReference type="InterPro" id="IPR018711">
    <property type="entry name" value="NAGPA"/>
</dbReference>
<gene>
    <name evidence="5" type="ORF">F0L17_05280</name>
</gene>
<dbReference type="Pfam" id="PF09992">
    <property type="entry name" value="NAGPA"/>
    <property type="match status" value="1"/>
</dbReference>
<proteinExistence type="predicted"/>
<evidence type="ECO:0000259" key="4">
    <source>
        <dbReference type="Pfam" id="PF09992"/>
    </source>
</evidence>
<dbReference type="AlphaFoldDB" id="A0A6G2B8G1"/>
<dbReference type="Pfam" id="PF00149">
    <property type="entry name" value="Metallophos"/>
    <property type="match status" value="1"/>
</dbReference>
<reference evidence="5 6" key="1">
    <citation type="submission" date="2019-11" db="EMBL/GenBank/DDBJ databases">
        <authorList>
            <person name="Yuan L."/>
        </authorList>
    </citation>
    <scope>NUCLEOTIDE SEQUENCE [LARGE SCALE GENOMIC DNA]</scope>
    <source>
        <strain evidence="5 6">TRM43335</strain>
    </source>
</reference>
<evidence type="ECO:0000259" key="3">
    <source>
        <dbReference type="Pfam" id="PF00149"/>
    </source>
</evidence>
<feature type="chain" id="PRO_5026160465" evidence="2">
    <location>
        <begin position="38"/>
        <end position="1152"/>
    </location>
</feature>
<evidence type="ECO:0000256" key="2">
    <source>
        <dbReference type="SAM" id="SignalP"/>
    </source>
</evidence>